<sequence length="141" mass="15669">MADYLAKLENLADQCAIAGYLIEDEDLAMHALARLESEYDLIMCSITTHHTNEKLALKEVYSLLLNQEARIQQHHAAIVINNPSAYYYAKNGGQSGNRGRVPIEEIEEIVPALMSNSNIQELPNNLRAESKQSQTAKDLGA</sequence>
<comment type="caution">
    <text evidence="1">The sequence shown here is derived from an EMBL/GenBank/DDBJ whole genome shotgun (WGS) entry which is preliminary data.</text>
</comment>
<gene>
    <name evidence="1" type="ORF">TorRG33x02_017410</name>
</gene>
<dbReference type="PANTHER" id="PTHR47481">
    <property type="match status" value="1"/>
</dbReference>
<organism evidence="1 2">
    <name type="scientific">Trema orientale</name>
    <name type="common">Charcoal tree</name>
    <name type="synonym">Celtis orientalis</name>
    <dbReference type="NCBI Taxonomy" id="63057"/>
    <lineage>
        <taxon>Eukaryota</taxon>
        <taxon>Viridiplantae</taxon>
        <taxon>Streptophyta</taxon>
        <taxon>Embryophyta</taxon>
        <taxon>Tracheophyta</taxon>
        <taxon>Spermatophyta</taxon>
        <taxon>Magnoliopsida</taxon>
        <taxon>eudicotyledons</taxon>
        <taxon>Gunneridae</taxon>
        <taxon>Pentapetalae</taxon>
        <taxon>rosids</taxon>
        <taxon>fabids</taxon>
        <taxon>Rosales</taxon>
        <taxon>Cannabaceae</taxon>
        <taxon>Trema</taxon>
    </lineage>
</organism>
<keyword evidence="2" id="KW-1185">Reference proteome</keyword>
<name>A0A2P5FY92_TREOI</name>
<reference evidence="2" key="1">
    <citation type="submission" date="2016-06" db="EMBL/GenBank/DDBJ databases">
        <title>Parallel loss of symbiosis genes in relatives of nitrogen-fixing non-legume Parasponia.</title>
        <authorList>
            <person name="Van Velzen R."/>
            <person name="Holmer R."/>
            <person name="Bu F."/>
            <person name="Rutten L."/>
            <person name="Van Zeijl A."/>
            <person name="Liu W."/>
            <person name="Santuari L."/>
            <person name="Cao Q."/>
            <person name="Sharma T."/>
            <person name="Shen D."/>
            <person name="Roswanjaya Y."/>
            <person name="Wardhani T."/>
            <person name="Kalhor M.S."/>
            <person name="Jansen J."/>
            <person name="Van den Hoogen J."/>
            <person name="Gungor B."/>
            <person name="Hartog M."/>
            <person name="Hontelez J."/>
            <person name="Verver J."/>
            <person name="Yang W.-C."/>
            <person name="Schijlen E."/>
            <person name="Repin R."/>
            <person name="Schilthuizen M."/>
            <person name="Schranz E."/>
            <person name="Heidstra R."/>
            <person name="Miyata K."/>
            <person name="Fedorova E."/>
            <person name="Kohlen W."/>
            <person name="Bisseling T."/>
            <person name="Smit S."/>
            <person name="Geurts R."/>
        </authorList>
    </citation>
    <scope>NUCLEOTIDE SEQUENCE [LARGE SCALE GENOMIC DNA]</scope>
    <source>
        <strain evidence="2">cv. RG33-2</strain>
    </source>
</reference>
<accession>A0A2P5FY92</accession>
<dbReference type="OrthoDB" id="1845088at2759"/>
<dbReference type="EMBL" id="JXTC01000004">
    <property type="protein sequence ID" value="POO02755.1"/>
    <property type="molecule type" value="Genomic_DNA"/>
</dbReference>
<dbReference type="PANTHER" id="PTHR47481:SF31">
    <property type="entry name" value="OS01G0873500 PROTEIN"/>
    <property type="match status" value="1"/>
</dbReference>
<dbReference type="Proteomes" id="UP000237000">
    <property type="component" value="Unassembled WGS sequence"/>
</dbReference>
<evidence type="ECO:0000313" key="2">
    <source>
        <dbReference type="Proteomes" id="UP000237000"/>
    </source>
</evidence>
<dbReference type="InParanoid" id="A0A2P5FY92"/>
<evidence type="ECO:0000313" key="1">
    <source>
        <dbReference type="EMBL" id="POO02755.1"/>
    </source>
</evidence>
<protein>
    <submittedName>
        <fullName evidence="1">Uncharacterized protein</fullName>
    </submittedName>
</protein>
<proteinExistence type="predicted"/>
<dbReference type="AlphaFoldDB" id="A0A2P5FY92"/>